<dbReference type="HOGENOM" id="CLU_2796275_0_0_1"/>
<dbReference type="SMR" id="U4PAT9"/>
<dbReference type="GeneID" id="177169"/>
<reference evidence="1 2" key="1">
    <citation type="journal article" date="1998" name="Science">
        <title>Genome sequence of the nematode C. elegans: a platform for investigating biology.</title>
        <authorList>
            <consortium name="The C. elegans sequencing consortium"/>
            <person name="Sulson J.E."/>
            <person name="Waterston R."/>
        </authorList>
    </citation>
    <scope>NUCLEOTIDE SEQUENCE [LARGE SCALE GENOMIC DNA]</scope>
    <source>
        <strain evidence="1 2">Bristol N2</strain>
    </source>
</reference>
<dbReference type="EMBL" id="BX284604">
    <property type="protein sequence ID" value="CDH93001.1"/>
    <property type="molecule type" value="Genomic_DNA"/>
</dbReference>
<name>U4PAT9_CAEEL</name>
<dbReference type="Bgee" id="WBGene00016432">
    <property type="expression patterns" value="Expressed in germ line (C elegans) and 4 other cell types or tissues"/>
</dbReference>
<dbReference type="ExpressionAtlas" id="U4PAT9">
    <property type="expression patterns" value="baseline and differential"/>
</dbReference>
<organism evidence="1 2">
    <name type="scientific">Caenorhabditis elegans</name>
    <dbReference type="NCBI Taxonomy" id="6239"/>
    <lineage>
        <taxon>Eukaryota</taxon>
        <taxon>Metazoa</taxon>
        <taxon>Ecdysozoa</taxon>
        <taxon>Nematoda</taxon>
        <taxon>Chromadorea</taxon>
        <taxon>Rhabditida</taxon>
        <taxon>Rhabditina</taxon>
        <taxon>Rhabditomorpha</taxon>
        <taxon>Rhabditoidea</taxon>
        <taxon>Rhabditidae</taxon>
        <taxon>Peloderinae</taxon>
        <taxon>Caenorhabditis</taxon>
    </lineage>
</organism>
<proteinExistence type="predicted"/>
<dbReference type="WormBase" id="C35B1.2b">
    <property type="protein sequence ID" value="CE49037"/>
    <property type="gene ID" value="WBGene00016432"/>
</dbReference>
<dbReference type="AlphaFoldDB" id="U4PAT9"/>
<dbReference type="AGR" id="WB:WBGene00016432"/>
<gene>
    <name evidence="1 3" type="ORF">C35B1.2</name>
    <name evidence="1" type="ORF">CELE_C35B1.2</name>
</gene>
<evidence type="ECO:0000313" key="2">
    <source>
        <dbReference type="Proteomes" id="UP000001940"/>
    </source>
</evidence>
<evidence type="ECO:0000313" key="3">
    <source>
        <dbReference type="WormBase" id="C35B1.2b"/>
    </source>
</evidence>
<protein>
    <submittedName>
        <fullName evidence="1">Mediator complex subunit 15</fullName>
    </submittedName>
</protein>
<dbReference type="Proteomes" id="UP000001940">
    <property type="component" value="Chromosome IV"/>
</dbReference>
<dbReference type="OrthoDB" id="5805599at2759"/>
<sequence length="68" mass="8250">MFDDDISPEMREMVENMERKKKINSERLMELLQRIHRIDQICKKEAWLESSAEVQQLTQIAQLLHYCQ</sequence>
<accession>U4PAT9</accession>
<evidence type="ECO:0000313" key="1">
    <source>
        <dbReference type="EMBL" id="CDH93001.1"/>
    </source>
</evidence>
<dbReference type="RefSeq" id="NP_001368217.1">
    <property type="nucleotide sequence ID" value="NM_001380178.1"/>
</dbReference>
<keyword evidence="2" id="KW-1185">Reference proteome</keyword>
<dbReference type="CTD" id="177169"/>